<comment type="caution">
    <text evidence="3">The sequence shown here is derived from an EMBL/GenBank/DDBJ whole genome shotgun (WGS) entry which is preliminary data.</text>
</comment>
<sequence length="314" mass="34139">MNGSLHTVGGRNVLRFERRLAHPVEKVWRAITDPAEMAHWFPAIVEMDFRVGGRITFAFPGAEMDAAEGSITELDPPRVFAFSWNGDPLRMELRPDGEGSVLTFTHTFEDRPMAGSFATGWETCLGALEKILSGPATEGMLRPERYAERHDAYVAAFGLGEGTVADDEQGFTVRFERMIPHPVEDVWPALAGAGESGGPSVGGPPPVRATNGYVSAGVLTAVEPGAVLDYGWLDGGEPAGRVRWELTGGHPAGTRVVLTQSGPARLADQRATALAAWHTHLEVFADHLRGIDHCPWPKARTEELREHYAETIAR</sequence>
<gene>
    <name evidence="3" type="ORF">FB559_8622</name>
</gene>
<evidence type="ECO:0000259" key="2">
    <source>
        <dbReference type="Pfam" id="PF08327"/>
    </source>
</evidence>
<reference evidence="3 4" key="1">
    <citation type="submission" date="2019-06" db="EMBL/GenBank/DDBJ databases">
        <title>Sequencing the genomes of 1000 actinobacteria strains.</title>
        <authorList>
            <person name="Klenk H.-P."/>
        </authorList>
    </citation>
    <scope>NUCLEOTIDE SEQUENCE [LARGE SCALE GENOMIC DNA]</scope>
    <source>
        <strain evidence="3 4">DSM 102200</strain>
    </source>
</reference>
<proteinExistence type="inferred from homology"/>
<evidence type="ECO:0000313" key="4">
    <source>
        <dbReference type="Proteomes" id="UP000316096"/>
    </source>
</evidence>
<dbReference type="Pfam" id="PF08327">
    <property type="entry name" value="AHSA1"/>
    <property type="match status" value="1"/>
</dbReference>
<dbReference type="CDD" id="cd08899">
    <property type="entry name" value="SRPBCC_CalC_Aha1-like_6"/>
    <property type="match status" value="1"/>
</dbReference>
<feature type="domain" description="Activator of Hsp90 ATPase homologue 1/2-like C-terminal" evidence="2">
    <location>
        <begin position="22"/>
        <end position="132"/>
    </location>
</feature>
<dbReference type="SUPFAM" id="SSF55961">
    <property type="entry name" value="Bet v1-like"/>
    <property type="match status" value="2"/>
</dbReference>
<name>A0A543BT76_9ACTN</name>
<dbReference type="InterPro" id="IPR023393">
    <property type="entry name" value="START-like_dom_sf"/>
</dbReference>
<dbReference type="Proteomes" id="UP000316096">
    <property type="component" value="Unassembled WGS sequence"/>
</dbReference>
<dbReference type="AlphaFoldDB" id="A0A543BT76"/>
<dbReference type="RefSeq" id="WP_141963713.1">
    <property type="nucleotide sequence ID" value="NZ_VFOZ01000003.1"/>
</dbReference>
<organism evidence="3 4">
    <name type="scientific">Actinoallomurus bryophytorum</name>
    <dbReference type="NCBI Taxonomy" id="1490222"/>
    <lineage>
        <taxon>Bacteria</taxon>
        <taxon>Bacillati</taxon>
        <taxon>Actinomycetota</taxon>
        <taxon>Actinomycetes</taxon>
        <taxon>Streptosporangiales</taxon>
        <taxon>Thermomonosporaceae</taxon>
        <taxon>Actinoallomurus</taxon>
    </lineage>
</organism>
<dbReference type="InterPro" id="IPR013538">
    <property type="entry name" value="ASHA1/2-like_C"/>
</dbReference>
<dbReference type="OrthoDB" id="9803476at2"/>
<accession>A0A543BT76</accession>
<comment type="similarity">
    <text evidence="1">Belongs to the AHA1 family.</text>
</comment>
<evidence type="ECO:0000256" key="1">
    <source>
        <dbReference type="ARBA" id="ARBA00006817"/>
    </source>
</evidence>
<dbReference type="EMBL" id="VFOZ01000003">
    <property type="protein sequence ID" value="TQL88010.1"/>
    <property type="molecule type" value="Genomic_DNA"/>
</dbReference>
<dbReference type="Gene3D" id="3.30.530.20">
    <property type="match status" value="2"/>
</dbReference>
<protein>
    <submittedName>
        <fullName evidence="3">Uncharacterized protein YndB with AHSA1/START domain</fullName>
    </submittedName>
</protein>
<evidence type="ECO:0000313" key="3">
    <source>
        <dbReference type="EMBL" id="TQL88010.1"/>
    </source>
</evidence>
<keyword evidence="4" id="KW-1185">Reference proteome</keyword>